<dbReference type="EMBL" id="JASCZI010211517">
    <property type="protein sequence ID" value="MED6193594.1"/>
    <property type="molecule type" value="Genomic_DNA"/>
</dbReference>
<dbReference type="InterPro" id="IPR054481">
    <property type="entry name" value="GWD1_pHisD"/>
</dbReference>
<evidence type="ECO:0000259" key="12">
    <source>
        <dbReference type="Pfam" id="PF22973"/>
    </source>
</evidence>
<keyword evidence="8" id="KW-0067">ATP-binding</keyword>
<evidence type="ECO:0000256" key="4">
    <source>
        <dbReference type="ARBA" id="ARBA00022679"/>
    </source>
</evidence>
<sequence>MPDVLSHVSVRARNSKVCFATCFDPNILGDIQANKGKLLRLKPTSADVVYSGVKESELTDNKSTHLKEADSVPPIALVRKKFSGRYAISSEEFTNEMVGAKSRNIGYLKGKVPSWIGIPTSVAIPFGVFEHVLSDKSNKAVADKINVLKRKLTEGDFSALKDIRETVLQLNAPSQLVEELKTKLKSSGMPWPGDEGEKRWEQAWKAIKKVWGSKWNERAYFSTRKVKLDHEYLSMAVLVQEVINADYAFVIHTTNPSSGDASEIYAELVKGLGETLVGAYPGRALSFISKKHDLNSPQLLGYPSKPIGLFIRRSIIFRSDSNGEDLEGYAGAGLYDSVPMDEEEEVVLDYSCDPLITDGSFRQSILSSIARAGSAIEELYGSPQDIEGVIKDGKLYVVQTRPQM</sequence>
<evidence type="ECO:0000313" key="13">
    <source>
        <dbReference type="EMBL" id="MED6193594.1"/>
    </source>
</evidence>
<feature type="domain" description="Alpha-glucan water dikinase phosphohistidine-like" evidence="12">
    <location>
        <begin position="1"/>
        <end position="58"/>
    </location>
</feature>
<evidence type="ECO:0000256" key="3">
    <source>
        <dbReference type="ARBA" id="ARBA00011738"/>
    </source>
</evidence>
<evidence type="ECO:0008006" key="15">
    <source>
        <dbReference type="Google" id="ProtNLM"/>
    </source>
</evidence>
<evidence type="ECO:0000259" key="11">
    <source>
        <dbReference type="Pfam" id="PF01326"/>
    </source>
</evidence>
<evidence type="ECO:0000256" key="1">
    <source>
        <dbReference type="ARBA" id="ARBA00001946"/>
    </source>
</evidence>
<evidence type="ECO:0000256" key="7">
    <source>
        <dbReference type="ARBA" id="ARBA00022777"/>
    </source>
</evidence>
<comment type="similarity">
    <text evidence="2">Belongs to the PEP-utilizing enzyme family.</text>
</comment>
<comment type="caution">
    <text evidence="13">The sequence shown here is derived from an EMBL/GenBank/DDBJ whole genome shotgun (WGS) entry which is preliminary data.</text>
</comment>
<proteinExistence type="inferred from homology"/>
<dbReference type="InterPro" id="IPR002192">
    <property type="entry name" value="PPDK_AMP/ATP-bd"/>
</dbReference>
<dbReference type="Gene3D" id="3.30.470.20">
    <property type="entry name" value="ATP-grasp fold, B domain"/>
    <property type="match status" value="1"/>
</dbReference>
<name>A0ABU6X641_9FABA</name>
<feature type="domain" description="Pyruvate phosphate dikinase AMP/ATP-binding" evidence="11">
    <location>
        <begin position="201"/>
        <end position="278"/>
    </location>
</feature>
<organism evidence="13 14">
    <name type="scientific">Stylosanthes scabra</name>
    <dbReference type="NCBI Taxonomy" id="79078"/>
    <lineage>
        <taxon>Eukaryota</taxon>
        <taxon>Viridiplantae</taxon>
        <taxon>Streptophyta</taxon>
        <taxon>Embryophyta</taxon>
        <taxon>Tracheophyta</taxon>
        <taxon>Spermatophyta</taxon>
        <taxon>Magnoliopsida</taxon>
        <taxon>eudicotyledons</taxon>
        <taxon>Gunneridae</taxon>
        <taxon>Pentapetalae</taxon>
        <taxon>rosids</taxon>
        <taxon>fabids</taxon>
        <taxon>Fabales</taxon>
        <taxon>Fabaceae</taxon>
        <taxon>Papilionoideae</taxon>
        <taxon>50 kb inversion clade</taxon>
        <taxon>dalbergioids sensu lato</taxon>
        <taxon>Dalbergieae</taxon>
        <taxon>Pterocarpus clade</taxon>
        <taxon>Stylosanthes</taxon>
    </lineage>
</organism>
<keyword evidence="9" id="KW-0460">Magnesium</keyword>
<dbReference type="InterPro" id="IPR013815">
    <property type="entry name" value="ATP_grasp_subdomain_1"/>
</dbReference>
<keyword evidence="5" id="KW-0479">Metal-binding</keyword>
<keyword evidence="7" id="KW-0418">Kinase</keyword>
<dbReference type="Gene3D" id="3.30.1490.20">
    <property type="entry name" value="ATP-grasp fold, A domain"/>
    <property type="match status" value="2"/>
</dbReference>
<comment type="cofactor">
    <cofactor evidence="1">
        <name>Mg(2+)</name>
        <dbReference type="ChEBI" id="CHEBI:18420"/>
    </cofactor>
</comment>
<keyword evidence="10" id="KW-0119">Carbohydrate metabolism</keyword>
<evidence type="ECO:0000256" key="2">
    <source>
        <dbReference type="ARBA" id="ARBA00007837"/>
    </source>
</evidence>
<evidence type="ECO:0000313" key="14">
    <source>
        <dbReference type="Proteomes" id="UP001341840"/>
    </source>
</evidence>
<evidence type="ECO:0000256" key="5">
    <source>
        <dbReference type="ARBA" id="ARBA00022723"/>
    </source>
</evidence>
<accession>A0ABU6X641</accession>
<dbReference type="Proteomes" id="UP001341840">
    <property type="component" value="Unassembled WGS sequence"/>
</dbReference>
<feature type="domain" description="Pyruvate phosphate dikinase AMP/ATP-binding" evidence="11">
    <location>
        <begin position="361"/>
        <end position="403"/>
    </location>
</feature>
<dbReference type="Pfam" id="PF22973">
    <property type="entry name" value="GWD1_pHisD"/>
    <property type="match status" value="1"/>
</dbReference>
<gene>
    <name evidence="13" type="ORF">PIB30_021070</name>
</gene>
<evidence type="ECO:0000256" key="9">
    <source>
        <dbReference type="ARBA" id="ARBA00022842"/>
    </source>
</evidence>
<keyword evidence="14" id="KW-1185">Reference proteome</keyword>
<dbReference type="PANTHER" id="PTHR46999:SF1">
    <property type="entry name" value="ALPHA-GLUCAN WATER DIKINASE 1, CHLOROPLASTIC"/>
    <property type="match status" value="1"/>
</dbReference>
<evidence type="ECO:0000256" key="10">
    <source>
        <dbReference type="ARBA" id="ARBA00023277"/>
    </source>
</evidence>
<reference evidence="13 14" key="1">
    <citation type="journal article" date="2023" name="Plants (Basel)">
        <title>Bridging the Gap: Combining Genomics and Transcriptomics Approaches to Understand Stylosanthes scabra, an Orphan Legume from the Brazilian Caatinga.</title>
        <authorList>
            <person name="Ferreira-Neto J.R.C."/>
            <person name="da Silva M.D."/>
            <person name="Binneck E."/>
            <person name="de Melo N.F."/>
            <person name="da Silva R.H."/>
            <person name="de Melo A.L.T.M."/>
            <person name="Pandolfi V."/>
            <person name="Bustamante F.O."/>
            <person name="Brasileiro-Vidal A.C."/>
            <person name="Benko-Iseppon A.M."/>
        </authorList>
    </citation>
    <scope>NUCLEOTIDE SEQUENCE [LARGE SCALE GENOMIC DNA]</scope>
    <source>
        <tissue evidence="13">Leaves</tissue>
    </source>
</reference>
<keyword evidence="6" id="KW-0547">Nucleotide-binding</keyword>
<dbReference type="SUPFAM" id="SSF56059">
    <property type="entry name" value="Glutathione synthetase ATP-binding domain-like"/>
    <property type="match status" value="1"/>
</dbReference>
<evidence type="ECO:0000256" key="8">
    <source>
        <dbReference type="ARBA" id="ARBA00022840"/>
    </source>
</evidence>
<keyword evidence="4" id="KW-0808">Transferase</keyword>
<dbReference type="Pfam" id="PF01326">
    <property type="entry name" value="PPDK_N"/>
    <property type="match status" value="2"/>
</dbReference>
<evidence type="ECO:0000256" key="6">
    <source>
        <dbReference type="ARBA" id="ARBA00022741"/>
    </source>
</evidence>
<protein>
    <recommendedName>
        <fullName evidence="15">Pyruvate phosphate dikinase AMP/ATP-binding domain-containing protein</fullName>
    </recommendedName>
</protein>
<comment type="subunit">
    <text evidence="3">Homodimer.</text>
</comment>
<dbReference type="PANTHER" id="PTHR46999">
    <property type="entry name" value="ALPHA-GLUCAN WATER DIKINASE 1, CHLOROPLASTIC-RELATED"/>
    <property type="match status" value="1"/>
</dbReference>